<name>A0A8W8JE54_MAGGI</name>
<proteinExistence type="predicted"/>
<sequence>MQCMASVNTTVNQIHHLIPSTTLPPQQTYIGSSRQKRGLFDFVDKRFNNVMSAVQKNHQDAIALSNLAHRSMDALEHEFVILSELIFRQTNVTAQLEKELEHYLVLLQNQNSSNAITSPPSNSFCLCTNT</sequence>
<dbReference type="EnsemblMetazoa" id="G18743.1">
    <property type="protein sequence ID" value="G18743.1:cds"/>
    <property type="gene ID" value="G18743"/>
</dbReference>
<protein>
    <submittedName>
        <fullName evidence="1">Uncharacterized protein</fullName>
    </submittedName>
</protein>
<dbReference type="Proteomes" id="UP000005408">
    <property type="component" value="Unassembled WGS sequence"/>
</dbReference>
<evidence type="ECO:0000313" key="2">
    <source>
        <dbReference type="Proteomes" id="UP000005408"/>
    </source>
</evidence>
<evidence type="ECO:0000313" key="1">
    <source>
        <dbReference type="EnsemblMetazoa" id="G18743.1:cds"/>
    </source>
</evidence>
<organism evidence="1 2">
    <name type="scientific">Magallana gigas</name>
    <name type="common">Pacific oyster</name>
    <name type="synonym">Crassostrea gigas</name>
    <dbReference type="NCBI Taxonomy" id="29159"/>
    <lineage>
        <taxon>Eukaryota</taxon>
        <taxon>Metazoa</taxon>
        <taxon>Spiralia</taxon>
        <taxon>Lophotrochozoa</taxon>
        <taxon>Mollusca</taxon>
        <taxon>Bivalvia</taxon>
        <taxon>Autobranchia</taxon>
        <taxon>Pteriomorphia</taxon>
        <taxon>Ostreida</taxon>
        <taxon>Ostreoidea</taxon>
        <taxon>Ostreidae</taxon>
        <taxon>Magallana</taxon>
    </lineage>
</organism>
<dbReference type="AlphaFoldDB" id="A0A8W8JE54"/>
<reference evidence="1" key="1">
    <citation type="submission" date="2022-08" db="UniProtKB">
        <authorList>
            <consortium name="EnsemblMetazoa"/>
        </authorList>
    </citation>
    <scope>IDENTIFICATION</scope>
    <source>
        <strain evidence="1">05x7-T-G4-1.051#20</strain>
    </source>
</reference>
<accession>A0A8W8JE54</accession>
<keyword evidence="2" id="KW-1185">Reference proteome</keyword>